<proteinExistence type="predicted"/>
<organism evidence="2 3">
    <name type="scientific">Megamonas hypermegale</name>
    <dbReference type="NCBI Taxonomy" id="158847"/>
    <lineage>
        <taxon>Bacteria</taxon>
        <taxon>Bacillati</taxon>
        <taxon>Bacillota</taxon>
        <taxon>Negativicutes</taxon>
        <taxon>Selenomonadales</taxon>
        <taxon>Selenomonadaceae</taxon>
        <taxon>Megamonas</taxon>
    </lineage>
</organism>
<gene>
    <name evidence="2" type="ORF">NCTC10571_02367</name>
</gene>
<dbReference type="AlphaFoldDB" id="A0A378NWD1"/>
<dbReference type="Proteomes" id="UP000255234">
    <property type="component" value="Unassembled WGS sequence"/>
</dbReference>
<evidence type="ECO:0000313" key="2">
    <source>
        <dbReference type="EMBL" id="STY72176.1"/>
    </source>
</evidence>
<keyword evidence="1" id="KW-0472">Membrane</keyword>
<evidence type="ECO:0000313" key="3">
    <source>
        <dbReference type="Proteomes" id="UP000255234"/>
    </source>
</evidence>
<evidence type="ECO:0000256" key="1">
    <source>
        <dbReference type="SAM" id="Phobius"/>
    </source>
</evidence>
<dbReference type="EMBL" id="UGPP01000001">
    <property type="protein sequence ID" value="STY72176.1"/>
    <property type="molecule type" value="Genomic_DNA"/>
</dbReference>
<protein>
    <submittedName>
        <fullName evidence="2">Uncharacterized protein</fullName>
    </submittedName>
</protein>
<keyword evidence="1" id="KW-0812">Transmembrane</keyword>
<feature type="transmembrane region" description="Helical" evidence="1">
    <location>
        <begin position="48"/>
        <end position="76"/>
    </location>
</feature>
<reference evidence="2 3" key="1">
    <citation type="submission" date="2018-06" db="EMBL/GenBank/DDBJ databases">
        <authorList>
            <consortium name="Pathogen Informatics"/>
            <person name="Doyle S."/>
        </authorList>
    </citation>
    <scope>NUCLEOTIDE SEQUENCE [LARGE SCALE GENOMIC DNA]</scope>
    <source>
        <strain evidence="2 3">NCTC10571</strain>
    </source>
</reference>
<accession>A0A378NWD1</accession>
<sequence>MKMPKDINKYVGVASNVVGVVDMGMTAYDVCTGKKPAKEMVKKVSGKAVALGVGRGLAMIGLGAGIVPTVIGFVAVTATEKIIDCISE</sequence>
<name>A0A378NWD1_9FIRM</name>
<keyword evidence="1" id="KW-1133">Transmembrane helix</keyword>
<dbReference type="RefSeq" id="WP_115152235.1">
    <property type="nucleotide sequence ID" value="NZ_UGPP01000001.1"/>
</dbReference>